<evidence type="ECO:0000256" key="1">
    <source>
        <dbReference type="ARBA" id="ARBA00023015"/>
    </source>
</evidence>
<evidence type="ECO:0000256" key="3">
    <source>
        <dbReference type="ARBA" id="ARBA00023163"/>
    </source>
</evidence>
<comment type="caution">
    <text evidence="5">The sequence shown here is derived from an EMBL/GenBank/DDBJ whole genome shotgun (WGS) entry which is preliminary data.</text>
</comment>
<dbReference type="CDD" id="cd07377">
    <property type="entry name" value="WHTH_GntR"/>
    <property type="match status" value="1"/>
</dbReference>
<dbReference type="GO" id="GO:0003677">
    <property type="term" value="F:DNA binding"/>
    <property type="evidence" value="ECO:0007669"/>
    <property type="project" value="UniProtKB-KW"/>
</dbReference>
<evidence type="ECO:0000313" key="6">
    <source>
        <dbReference type="Proteomes" id="UP000253742"/>
    </source>
</evidence>
<sequence>MVDNLQVSRHSDVPIFRQIVTQLSFMIESGDLAPGQTLPSARLLGANLHINRNTVARAYAQLGELGLVESHGRSGTRVVGPGPEQAPSPAREQARSILEKAATECIRLGMSAAEIQSLVMGLAMRAEENLLKVSFIECNDDRAKYFASELEGHLGLKVKPLVLGAFEAEEEQADLVLTTFFHLAEVRGLFRRLKSEVVAIVVAPHVQTLVQIASVSNKRTVGIWYRTEDQALSVRDSLTQAGIKNIKILHSAEDEALEGTDLVVIPSEMPHLKERLEDRVRVIEFGNVLDAASIRMVAEVVSDMQAAKRDSTQDFDS</sequence>
<evidence type="ECO:0000259" key="4">
    <source>
        <dbReference type="PROSITE" id="PS50949"/>
    </source>
</evidence>
<accession>A0A369V404</accession>
<protein>
    <submittedName>
        <fullName evidence="5">GntR family transcriptional regulator</fullName>
    </submittedName>
</protein>
<keyword evidence="1" id="KW-0805">Transcription regulation</keyword>
<dbReference type="InterPro" id="IPR000524">
    <property type="entry name" value="Tscrpt_reg_HTH_GntR"/>
</dbReference>
<keyword evidence="2" id="KW-0238">DNA-binding</keyword>
<evidence type="ECO:0000256" key="2">
    <source>
        <dbReference type="ARBA" id="ARBA00023125"/>
    </source>
</evidence>
<dbReference type="PANTHER" id="PTHR38445">
    <property type="entry name" value="HTH-TYPE TRANSCRIPTIONAL REPRESSOR YTRA"/>
    <property type="match status" value="1"/>
</dbReference>
<dbReference type="SMART" id="SM00345">
    <property type="entry name" value="HTH_GNTR"/>
    <property type="match status" value="1"/>
</dbReference>
<feature type="domain" description="HTH gntR-type" evidence="4">
    <location>
        <begin position="13"/>
        <end position="81"/>
    </location>
</feature>
<evidence type="ECO:0000313" key="5">
    <source>
        <dbReference type="EMBL" id="RDD85289.1"/>
    </source>
</evidence>
<dbReference type="InterPro" id="IPR036388">
    <property type="entry name" value="WH-like_DNA-bd_sf"/>
</dbReference>
<dbReference type="Proteomes" id="UP000253742">
    <property type="component" value="Unassembled WGS sequence"/>
</dbReference>
<dbReference type="Pfam" id="PF00392">
    <property type="entry name" value="GntR"/>
    <property type="match status" value="1"/>
</dbReference>
<dbReference type="AlphaFoldDB" id="A0A369V404"/>
<dbReference type="Gene3D" id="1.10.10.10">
    <property type="entry name" value="Winged helix-like DNA-binding domain superfamily/Winged helix DNA-binding domain"/>
    <property type="match status" value="1"/>
</dbReference>
<dbReference type="GO" id="GO:0003700">
    <property type="term" value="F:DNA-binding transcription factor activity"/>
    <property type="evidence" value="ECO:0007669"/>
    <property type="project" value="InterPro"/>
</dbReference>
<dbReference type="InterPro" id="IPR036390">
    <property type="entry name" value="WH_DNA-bd_sf"/>
</dbReference>
<proteinExistence type="predicted"/>
<reference evidence="5 6" key="1">
    <citation type="submission" date="2018-07" db="EMBL/GenBank/DDBJ databases">
        <title>Genome guided investigation of antibiotics producing actinomycetales strain isolated from a Macau mangrove ecosystem.</title>
        <authorList>
            <person name="Hu D."/>
        </authorList>
    </citation>
    <scope>NUCLEOTIDE SEQUENCE [LARGE SCALE GENOMIC DNA]</scope>
    <source>
        <strain evidence="5 6">2297</strain>
    </source>
</reference>
<organism evidence="5 6">
    <name type="scientific">Streptomyces parvulus</name>
    <dbReference type="NCBI Taxonomy" id="146923"/>
    <lineage>
        <taxon>Bacteria</taxon>
        <taxon>Bacillati</taxon>
        <taxon>Actinomycetota</taxon>
        <taxon>Actinomycetes</taxon>
        <taxon>Kitasatosporales</taxon>
        <taxon>Streptomycetaceae</taxon>
        <taxon>Streptomyces</taxon>
    </lineage>
</organism>
<gene>
    <name evidence="5" type="ORF">DVZ84_30695</name>
</gene>
<dbReference type="EMBL" id="QQBH01000028">
    <property type="protein sequence ID" value="RDD85289.1"/>
    <property type="molecule type" value="Genomic_DNA"/>
</dbReference>
<keyword evidence="3" id="KW-0804">Transcription</keyword>
<dbReference type="PANTHER" id="PTHR38445:SF9">
    <property type="entry name" value="HTH-TYPE TRANSCRIPTIONAL REPRESSOR YTRA"/>
    <property type="match status" value="1"/>
</dbReference>
<dbReference type="PROSITE" id="PS50949">
    <property type="entry name" value="HTH_GNTR"/>
    <property type="match status" value="1"/>
</dbReference>
<dbReference type="SUPFAM" id="SSF46785">
    <property type="entry name" value="Winged helix' DNA-binding domain"/>
    <property type="match status" value="1"/>
</dbReference>
<dbReference type="OrthoDB" id="4307011at2"/>
<name>A0A369V404_9ACTN</name>